<dbReference type="GO" id="GO:0003682">
    <property type="term" value="F:chromatin binding"/>
    <property type="evidence" value="ECO:0007669"/>
    <property type="project" value="TreeGrafter"/>
</dbReference>
<feature type="compositionally biased region" description="Basic and acidic residues" evidence="1">
    <location>
        <begin position="1"/>
        <end position="10"/>
    </location>
</feature>
<accession>A0AAD9UMM0</accession>
<dbReference type="GO" id="GO:0003688">
    <property type="term" value="F:DNA replication origin binding"/>
    <property type="evidence" value="ECO:0007669"/>
    <property type="project" value="TreeGrafter"/>
</dbReference>
<dbReference type="GO" id="GO:0006272">
    <property type="term" value="P:leading strand elongation"/>
    <property type="evidence" value="ECO:0007669"/>
    <property type="project" value="TreeGrafter"/>
</dbReference>
<dbReference type="Gene3D" id="3.30.70.2820">
    <property type="match status" value="1"/>
</dbReference>
<dbReference type="GO" id="GO:0003887">
    <property type="term" value="F:DNA-directed DNA polymerase activity"/>
    <property type="evidence" value="ECO:0007669"/>
    <property type="project" value="TreeGrafter"/>
</dbReference>
<dbReference type="PANTHER" id="PTHR45861:SF1">
    <property type="entry name" value="DNA POLYMERASE ALPHA CATALYTIC SUBUNIT"/>
    <property type="match status" value="1"/>
</dbReference>
<evidence type="ECO:0000256" key="1">
    <source>
        <dbReference type="SAM" id="MobiDB-lite"/>
    </source>
</evidence>
<comment type="caution">
    <text evidence="3">The sequence shown here is derived from an EMBL/GenBank/DDBJ whole genome shotgun (WGS) entry which is preliminary data.</text>
</comment>
<dbReference type="GeneID" id="94337772"/>
<dbReference type="GO" id="GO:0005658">
    <property type="term" value="C:alpha DNA polymerase:primase complex"/>
    <property type="evidence" value="ECO:0007669"/>
    <property type="project" value="TreeGrafter"/>
</dbReference>
<keyword evidence="4" id="KW-1185">Reference proteome</keyword>
<dbReference type="KEGG" id="bdw:94337772"/>
<dbReference type="AlphaFoldDB" id="A0AAD9UMM0"/>
<feature type="domain" description="DNA-directed DNA polymerase family B exonuclease" evidence="2">
    <location>
        <begin position="171"/>
        <end position="326"/>
    </location>
</feature>
<dbReference type="PANTHER" id="PTHR45861">
    <property type="entry name" value="DNA POLYMERASE ALPHA CATALYTIC SUBUNIT"/>
    <property type="match status" value="1"/>
</dbReference>
<dbReference type="Pfam" id="PF03104">
    <property type="entry name" value="DNA_pol_B_exo1"/>
    <property type="match status" value="1"/>
</dbReference>
<dbReference type="Gene3D" id="3.30.420.10">
    <property type="entry name" value="Ribonuclease H-like superfamily/Ribonuclease H"/>
    <property type="match status" value="1"/>
</dbReference>
<reference evidence="3" key="1">
    <citation type="journal article" date="2023" name="Nat. Microbiol.">
        <title>Babesia duncani multi-omics identifies virulence factors and drug targets.</title>
        <authorList>
            <person name="Singh P."/>
            <person name="Lonardi S."/>
            <person name="Liang Q."/>
            <person name="Vydyam P."/>
            <person name="Khabirova E."/>
            <person name="Fang T."/>
            <person name="Gihaz S."/>
            <person name="Thekkiniath J."/>
            <person name="Munshi M."/>
            <person name="Abel S."/>
            <person name="Ciampossin L."/>
            <person name="Batugedara G."/>
            <person name="Gupta M."/>
            <person name="Lu X.M."/>
            <person name="Lenz T."/>
            <person name="Chakravarty S."/>
            <person name="Cornillot E."/>
            <person name="Hu Y."/>
            <person name="Ma W."/>
            <person name="Gonzalez L.M."/>
            <person name="Sanchez S."/>
            <person name="Estrada K."/>
            <person name="Sanchez-Flores A."/>
            <person name="Montero E."/>
            <person name="Harb O.S."/>
            <person name="Le Roch K.G."/>
            <person name="Mamoun C.B."/>
        </authorList>
    </citation>
    <scope>NUCLEOTIDE SEQUENCE</scope>
    <source>
        <strain evidence="3">WA1</strain>
    </source>
</reference>
<dbReference type="Proteomes" id="UP001214638">
    <property type="component" value="Unassembled WGS sequence"/>
</dbReference>
<gene>
    <name evidence="3" type="ORF">BdWA1_003475</name>
</gene>
<dbReference type="Gene3D" id="2.40.50.730">
    <property type="match status" value="1"/>
</dbReference>
<dbReference type="InterPro" id="IPR006133">
    <property type="entry name" value="DNA-dir_DNA_pol_B_exonuc"/>
</dbReference>
<dbReference type="EMBL" id="JALLKP010000005">
    <property type="protein sequence ID" value="KAK2195173.1"/>
    <property type="molecule type" value="Genomic_DNA"/>
</dbReference>
<feature type="region of interest" description="Disordered" evidence="1">
    <location>
        <begin position="1"/>
        <end position="23"/>
    </location>
</feature>
<proteinExistence type="predicted"/>
<dbReference type="InterPro" id="IPR036397">
    <property type="entry name" value="RNaseH_sf"/>
</dbReference>
<dbReference type="SUPFAM" id="SSF53098">
    <property type="entry name" value="Ribonuclease H-like"/>
    <property type="match status" value="1"/>
</dbReference>
<dbReference type="GO" id="GO:1902975">
    <property type="term" value="P:mitotic DNA replication initiation"/>
    <property type="evidence" value="ECO:0007669"/>
    <property type="project" value="TreeGrafter"/>
</dbReference>
<evidence type="ECO:0000259" key="2">
    <source>
        <dbReference type="Pfam" id="PF03104"/>
    </source>
</evidence>
<evidence type="ECO:0000313" key="3">
    <source>
        <dbReference type="EMBL" id="KAK2195173.1"/>
    </source>
</evidence>
<dbReference type="GO" id="GO:0003697">
    <property type="term" value="F:single-stranded DNA binding"/>
    <property type="evidence" value="ECO:0007669"/>
    <property type="project" value="TreeGrafter"/>
</dbReference>
<evidence type="ECO:0000313" key="4">
    <source>
        <dbReference type="Proteomes" id="UP001214638"/>
    </source>
</evidence>
<protein>
    <submittedName>
        <fullName evidence="3">Bifunctional Ribonuclease H superfamily/DNA-directed DNA polymerase</fullName>
    </submittedName>
</protein>
<dbReference type="GO" id="GO:0006273">
    <property type="term" value="P:lagging strand elongation"/>
    <property type="evidence" value="ECO:0007669"/>
    <property type="project" value="TreeGrafter"/>
</dbReference>
<name>A0AAD9UMM0_9APIC</name>
<organism evidence="3 4">
    <name type="scientific">Babesia duncani</name>
    <dbReference type="NCBI Taxonomy" id="323732"/>
    <lineage>
        <taxon>Eukaryota</taxon>
        <taxon>Sar</taxon>
        <taxon>Alveolata</taxon>
        <taxon>Apicomplexa</taxon>
        <taxon>Aconoidasida</taxon>
        <taxon>Piroplasmida</taxon>
        <taxon>Babesiidae</taxon>
        <taxon>Babesia</taxon>
    </lineage>
</organism>
<dbReference type="InterPro" id="IPR012337">
    <property type="entry name" value="RNaseH-like_sf"/>
</dbReference>
<dbReference type="RefSeq" id="XP_067802016.1">
    <property type="nucleotide sequence ID" value="XM_067948485.1"/>
</dbReference>
<sequence length="337" mass="38970">MQEDDVKVETATETPGSQTIQEPMDMRDGGLLMYLLDISEELGILHLFGRVKVSRDATASCMVTVRNMMRCLFFKVNMDLAFDTEGEPTLDKINGITSEDSNYKRHLMRNFVAEMETLRKEYSIKKMKFKWVTRKLLHFGPPQEENYIKVCYPFANQQISKHHFSGMTYTDVYGSTATATELLLIKRKIKGPSWISIHGAQQVTNPSSTCKIEMEIDSHKNISLFVSSTGTETTPPLCIAAISVKTVFQSANNQEILEISMVSDRSCPIDEVEEFKFTRENQYIGIRRLNTHEWPQQLKPFLEKRPYFRIFEQERGLLANFMKHLEVSFRCCKFCNY</sequence>
<feature type="compositionally biased region" description="Polar residues" evidence="1">
    <location>
        <begin position="11"/>
        <end position="21"/>
    </location>
</feature>